<gene>
    <name evidence="1" type="ORF">RchiOBHm_Chr3g0458591</name>
</gene>
<organism evidence="1 2">
    <name type="scientific">Rosa chinensis</name>
    <name type="common">China rose</name>
    <dbReference type="NCBI Taxonomy" id="74649"/>
    <lineage>
        <taxon>Eukaryota</taxon>
        <taxon>Viridiplantae</taxon>
        <taxon>Streptophyta</taxon>
        <taxon>Embryophyta</taxon>
        <taxon>Tracheophyta</taxon>
        <taxon>Spermatophyta</taxon>
        <taxon>Magnoliopsida</taxon>
        <taxon>eudicotyledons</taxon>
        <taxon>Gunneridae</taxon>
        <taxon>Pentapetalae</taxon>
        <taxon>rosids</taxon>
        <taxon>fabids</taxon>
        <taxon>Rosales</taxon>
        <taxon>Rosaceae</taxon>
        <taxon>Rosoideae</taxon>
        <taxon>Rosoideae incertae sedis</taxon>
        <taxon>Rosa</taxon>
    </lineage>
</organism>
<name>A0A2P6R7V9_ROSCH</name>
<evidence type="ECO:0000313" key="1">
    <source>
        <dbReference type="EMBL" id="PRQ42523.1"/>
    </source>
</evidence>
<dbReference type="Proteomes" id="UP000238479">
    <property type="component" value="Chromosome 3"/>
</dbReference>
<protein>
    <submittedName>
        <fullName evidence="1">Uncharacterized protein</fullName>
    </submittedName>
</protein>
<comment type="caution">
    <text evidence="1">The sequence shown here is derived from an EMBL/GenBank/DDBJ whole genome shotgun (WGS) entry which is preliminary data.</text>
</comment>
<accession>A0A2P6R7V9</accession>
<dbReference type="AlphaFoldDB" id="A0A2P6R7V9"/>
<dbReference type="Gramene" id="PRQ42523">
    <property type="protein sequence ID" value="PRQ42523"/>
    <property type="gene ID" value="RchiOBHm_Chr3g0458591"/>
</dbReference>
<sequence>MGGNNRQKKSSLSFFSFFKSRRPRRGEEIEDSYLSARRVWPSVEDRGGRWVAEPGIDNKAADFIDRIHKNMAMVSESDCKTLTVNPAAGQD</sequence>
<reference evidence="1 2" key="1">
    <citation type="journal article" date="2018" name="Nat. Genet.">
        <title>The Rosa genome provides new insights in the design of modern roses.</title>
        <authorList>
            <person name="Bendahmane M."/>
        </authorList>
    </citation>
    <scope>NUCLEOTIDE SEQUENCE [LARGE SCALE GENOMIC DNA]</scope>
    <source>
        <strain evidence="2">cv. Old Blush</strain>
    </source>
</reference>
<proteinExistence type="predicted"/>
<keyword evidence="2" id="KW-1185">Reference proteome</keyword>
<dbReference type="EMBL" id="PDCK01000041">
    <property type="protein sequence ID" value="PRQ42523.1"/>
    <property type="molecule type" value="Genomic_DNA"/>
</dbReference>
<evidence type="ECO:0000313" key="2">
    <source>
        <dbReference type="Proteomes" id="UP000238479"/>
    </source>
</evidence>
<dbReference type="OMA" id="SESECQF"/>
<dbReference type="PANTHER" id="PTHR33511">
    <property type="entry name" value="OS06G0632400 PROTEIN"/>
    <property type="match status" value="1"/>
</dbReference>